<proteinExistence type="predicted"/>
<reference evidence="2 3" key="1">
    <citation type="submission" date="2022-08" db="EMBL/GenBank/DDBJ databases">
        <title>Reclassification of Massilia species as members of the genera Telluria, Duganella, Pseudoduganella, Mokoshia gen. nov. and Zemynaea gen. nov. using orthogonal and non-orthogonal genome-based approaches.</title>
        <authorList>
            <person name="Bowman J.P."/>
        </authorList>
    </citation>
    <scope>NUCLEOTIDE SEQUENCE [LARGE SCALE GENOMIC DNA]</scope>
    <source>
        <strain evidence="2 3">JCM 31661</strain>
    </source>
</reference>
<feature type="domain" description="Putative DNA-binding" evidence="1">
    <location>
        <begin position="305"/>
        <end position="394"/>
    </location>
</feature>
<dbReference type="Pfam" id="PF09836">
    <property type="entry name" value="DUF2063"/>
    <property type="match status" value="1"/>
</dbReference>
<evidence type="ECO:0000259" key="1">
    <source>
        <dbReference type="Pfam" id="PF09836"/>
    </source>
</evidence>
<dbReference type="NCBIfam" id="NF003818">
    <property type="entry name" value="PRK05409.1"/>
    <property type="match status" value="1"/>
</dbReference>
<evidence type="ECO:0000313" key="2">
    <source>
        <dbReference type="EMBL" id="MCS0597775.1"/>
    </source>
</evidence>
<dbReference type="Pfam" id="PF05114">
    <property type="entry name" value="MbnB_TglH_ChrH"/>
    <property type="match status" value="1"/>
</dbReference>
<protein>
    <submittedName>
        <fullName evidence="2">DUF692 family protein</fullName>
    </submittedName>
</protein>
<dbReference type="InterPro" id="IPR036237">
    <property type="entry name" value="Xyl_isomerase-like_sf"/>
</dbReference>
<dbReference type="EMBL" id="JANUHA010000010">
    <property type="protein sequence ID" value="MCS0597775.1"/>
    <property type="molecule type" value="Genomic_DNA"/>
</dbReference>
<dbReference type="PANTHER" id="PTHR42194:SF1">
    <property type="entry name" value="UPF0276 PROTEIN HI_1600"/>
    <property type="match status" value="1"/>
</dbReference>
<dbReference type="SUPFAM" id="SSF51658">
    <property type="entry name" value="Xylose isomerase-like"/>
    <property type="match status" value="1"/>
</dbReference>
<dbReference type="InterPro" id="IPR018640">
    <property type="entry name" value="DUF2063"/>
</dbReference>
<dbReference type="Proteomes" id="UP001206572">
    <property type="component" value="Unassembled WGS sequence"/>
</dbReference>
<evidence type="ECO:0000313" key="3">
    <source>
        <dbReference type="Proteomes" id="UP001206572"/>
    </source>
</evidence>
<keyword evidence="3" id="KW-1185">Reference proteome</keyword>
<comment type="caution">
    <text evidence="2">The sequence shown here is derived from an EMBL/GenBank/DDBJ whole genome shotgun (WGS) entry which is preliminary data.</text>
</comment>
<dbReference type="InterPro" id="IPR044922">
    <property type="entry name" value="DUF2063_N_sf"/>
</dbReference>
<name>A0ABT2ANG7_9BURK</name>
<dbReference type="PANTHER" id="PTHR42194">
    <property type="entry name" value="UPF0276 PROTEIN HI_1600"/>
    <property type="match status" value="1"/>
</dbReference>
<organism evidence="2 3">
    <name type="scientific">Massilia agri</name>
    <dbReference type="NCBI Taxonomy" id="1886785"/>
    <lineage>
        <taxon>Bacteria</taxon>
        <taxon>Pseudomonadati</taxon>
        <taxon>Pseudomonadota</taxon>
        <taxon>Betaproteobacteria</taxon>
        <taxon>Burkholderiales</taxon>
        <taxon>Oxalobacteraceae</taxon>
        <taxon>Telluria group</taxon>
        <taxon>Massilia</taxon>
    </lineage>
</organism>
<accession>A0ABT2ANG7</accession>
<dbReference type="RefSeq" id="WP_258828791.1">
    <property type="nucleotide sequence ID" value="NZ_JANUHA010000010.1"/>
</dbReference>
<sequence>MRATRALPAMHAAPQAAGVGLRTPHYRTFLEARPKVGFLEVHSENYLARAGWDWHVLTSLRHDYPLSLHGVGLGLGSVHGFSERHLARLRLLVDAVDPFLVSEHLSWGALADRQLNDLLPLTLLGSMLDLLCERVGRVQDALGRRLLVENVSTYVRFRDDTMSEAEFLAELARRTGCGVLLDVNNLYVNQHNHGEDALAAIAVLPVGSVGEIHLAGHLATPLALVDHHGAAVAEPVWELYRAALARFGRVPTLVEWDADVPPLEILLAEAARADAIAGAYPLLPDVRTQPVPAAAGAPAAPLAAVQQRFGEALFDRAQDAALAPLLAGEGTARMALYRGNLHAGWTRALFDAYPVVRQLVGEEFFEGLARAYGKKFPSQDPDLAGFGAQLPAFLEDFPPAAGIAYLPDVARLEWAVHRACLAPDLAPAGIAALAGLAPAALDGARFTLQPSAAVLRSAWATVPLWQAHQPGGPPLPARVDASCIALVLRRGWEVQVCVLEEAEAAGLERLAAQASFGDAVDAMLAAVKEGEAAPDIATMLRRWFDAGLVAGIEV</sequence>
<dbReference type="Gene3D" id="1.10.150.690">
    <property type="entry name" value="DUF2063"/>
    <property type="match status" value="1"/>
</dbReference>
<dbReference type="Gene3D" id="3.20.20.150">
    <property type="entry name" value="Divalent-metal-dependent TIM barrel enzymes"/>
    <property type="match status" value="1"/>
</dbReference>
<dbReference type="InterPro" id="IPR007801">
    <property type="entry name" value="MbnB/TglH/ChrH"/>
</dbReference>
<gene>
    <name evidence="2" type="ORF">NX780_15615</name>
</gene>